<feature type="region of interest" description="Disordered" evidence="1">
    <location>
        <begin position="358"/>
        <end position="428"/>
    </location>
</feature>
<accession>A0A9P8QI09</accession>
<dbReference type="AlphaFoldDB" id="A0A9P8QI09"/>
<keyword evidence="5" id="KW-1185">Reference proteome</keyword>
<dbReference type="EMBL" id="JAIWOZ010000004">
    <property type="protein sequence ID" value="KAH6605710.1"/>
    <property type="molecule type" value="Genomic_DNA"/>
</dbReference>
<comment type="caution">
    <text evidence="4">The sequence shown here is derived from an EMBL/GenBank/DDBJ whole genome shotgun (WGS) entry which is preliminary data.</text>
</comment>
<evidence type="ECO:0000256" key="3">
    <source>
        <dbReference type="SAM" id="SignalP"/>
    </source>
</evidence>
<feature type="compositionally biased region" description="Polar residues" evidence="1">
    <location>
        <begin position="398"/>
        <end position="408"/>
    </location>
</feature>
<dbReference type="OrthoDB" id="4524805at2759"/>
<evidence type="ECO:0000256" key="2">
    <source>
        <dbReference type="SAM" id="Phobius"/>
    </source>
</evidence>
<proteinExistence type="predicted"/>
<feature type="region of interest" description="Disordered" evidence="1">
    <location>
        <begin position="27"/>
        <end position="47"/>
    </location>
</feature>
<keyword evidence="2" id="KW-0812">Transmembrane</keyword>
<feature type="chain" id="PRO_5040174879" evidence="3">
    <location>
        <begin position="27"/>
        <end position="521"/>
    </location>
</feature>
<sequence length="521" mass="55914">MPLGTPPPSPSLAVLTFVLLWSVAHSSPAPGPSRPSTQRDSIRSGPPLSARVLRDTAHLPAQIGGIVAAYGVSLVLVAIVLLSLAKRRREHLRGNDLPSYVLQPSFPVADPKLEQFQQQFDFTARPEGHTVPPLTIPKSEYYHAGPYSARVFDTKNGPAPYIVPSPSSSAIPSTIGVSPLVDQSVVAADRAMAQQQLEEMYKYVMEHEEAKQKGIVLESPVASPNPQRESTASDKSKGLLSKKGKAKPSTLNLAAAKEEKSQSKASALFSSLLSPKKKAAKGISISSPIMTPMSGTFPQHESREMSAIPPRHYAPPPPPPIPTDQVPFGAVNTRANGGAPLTPDMSPESVQTIDERIGASLDRANRSRSTLQYAERDPESATSEHSQVPLVGLPSSPKPGSTFPSLPSSPRPGASFSRPNAPSAVRTGGTLPLRAYEEQLGSPFIANQTTKQTVFERTGPLSPSGRTPFTASAVPYSPYQPYTPCVPITPGLVTKEDRRRMKRMVPKTPTMEMVKSSEEIW</sequence>
<organism evidence="4 5">
    <name type="scientific">Trichoderma cornu-damae</name>
    <dbReference type="NCBI Taxonomy" id="654480"/>
    <lineage>
        <taxon>Eukaryota</taxon>
        <taxon>Fungi</taxon>
        <taxon>Dikarya</taxon>
        <taxon>Ascomycota</taxon>
        <taxon>Pezizomycotina</taxon>
        <taxon>Sordariomycetes</taxon>
        <taxon>Hypocreomycetidae</taxon>
        <taxon>Hypocreales</taxon>
        <taxon>Hypocreaceae</taxon>
        <taxon>Trichoderma</taxon>
    </lineage>
</organism>
<gene>
    <name evidence="4" type="ORF">Trco_004863</name>
</gene>
<feature type="region of interest" description="Disordered" evidence="1">
    <location>
        <begin position="219"/>
        <end position="249"/>
    </location>
</feature>
<feature type="transmembrane region" description="Helical" evidence="2">
    <location>
        <begin position="63"/>
        <end position="85"/>
    </location>
</feature>
<evidence type="ECO:0000313" key="5">
    <source>
        <dbReference type="Proteomes" id="UP000827724"/>
    </source>
</evidence>
<keyword evidence="2" id="KW-0472">Membrane</keyword>
<name>A0A9P8QI09_9HYPO</name>
<keyword evidence="3" id="KW-0732">Signal</keyword>
<reference evidence="4" key="1">
    <citation type="submission" date="2021-08" db="EMBL/GenBank/DDBJ databases">
        <title>Chromosome-Level Trichoderma cornu-damae using Hi-C Data.</title>
        <authorList>
            <person name="Kim C.S."/>
        </authorList>
    </citation>
    <scope>NUCLEOTIDE SEQUENCE</scope>
    <source>
        <strain evidence="4">KA19-0412C</strain>
    </source>
</reference>
<evidence type="ECO:0000256" key="1">
    <source>
        <dbReference type="SAM" id="MobiDB-lite"/>
    </source>
</evidence>
<evidence type="ECO:0000313" key="4">
    <source>
        <dbReference type="EMBL" id="KAH6605710.1"/>
    </source>
</evidence>
<dbReference type="Proteomes" id="UP000827724">
    <property type="component" value="Unassembled WGS sequence"/>
</dbReference>
<protein>
    <submittedName>
        <fullName evidence="4">Uncharacterized protein</fullName>
    </submittedName>
</protein>
<keyword evidence="2" id="KW-1133">Transmembrane helix</keyword>
<feature type="signal peptide" evidence="3">
    <location>
        <begin position="1"/>
        <end position="26"/>
    </location>
</feature>
<feature type="region of interest" description="Disordered" evidence="1">
    <location>
        <begin position="498"/>
        <end position="521"/>
    </location>
</feature>